<accession>A0A8C7MJE6</accession>
<dbReference type="InterPro" id="IPR018797">
    <property type="entry name" value="FAM98"/>
</dbReference>
<dbReference type="Ensembl" id="ENSOKIT00005061774.1">
    <property type="protein sequence ID" value="ENSOKIP00005058109.1"/>
    <property type="gene ID" value="ENSOKIG00005024894.1"/>
</dbReference>
<dbReference type="Proteomes" id="UP000694557">
    <property type="component" value="Unassembled WGS sequence"/>
</dbReference>
<protein>
    <submittedName>
        <fullName evidence="2">Family with sequence similarity 98 member B</fullName>
    </submittedName>
</protein>
<dbReference type="GeneTree" id="ENSGT00440000037341"/>
<dbReference type="PANTHER" id="PTHR31353:SF11">
    <property type="entry name" value="PROTEIN FAM98B"/>
    <property type="match status" value="1"/>
</dbReference>
<evidence type="ECO:0000256" key="1">
    <source>
        <dbReference type="ARBA" id="ARBA00007218"/>
    </source>
</evidence>
<comment type="similarity">
    <text evidence="1">Belongs to the FAM98 family.</text>
</comment>
<keyword evidence="3" id="KW-1185">Reference proteome</keyword>
<dbReference type="PANTHER" id="PTHR31353">
    <property type="entry name" value="FAM98"/>
    <property type="match status" value="1"/>
</dbReference>
<proteinExistence type="inferred from homology"/>
<reference evidence="2" key="1">
    <citation type="submission" date="2025-08" db="UniProtKB">
        <authorList>
            <consortium name="Ensembl"/>
        </authorList>
    </citation>
    <scope>IDENTIFICATION</scope>
</reference>
<organism evidence="2 3">
    <name type="scientific">Oncorhynchus kisutch</name>
    <name type="common">Coho salmon</name>
    <name type="synonym">Salmo kisutch</name>
    <dbReference type="NCBI Taxonomy" id="8019"/>
    <lineage>
        <taxon>Eukaryota</taxon>
        <taxon>Metazoa</taxon>
        <taxon>Chordata</taxon>
        <taxon>Craniata</taxon>
        <taxon>Vertebrata</taxon>
        <taxon>Euteleostomi</taxon>
        <taxon>Actinopterygii</taxon>
        <taxon>Neopterygii</taxon>
        <taxon>Teleostei</taxon>
        <taxon>Protacanthopterygii</taxon>
        <taxon>Salmoniformes</taxon>
        <taxon>Salmonidae</taxon>
        <taxon>Salmoninae</taxon>
        <taxon>Oncorhynchus</taxon>
    </lineage>
</organism>
<gene>
    <name evidence="2" type="primary">FAM98B</name>
    <name evidence="2" type="synonym">LOC109904186</name>
</gene>
<evidence type="ECO:0000313" key="3">
    <source>
        <dbReference type="Proteomes" id="UP000694557"/>
    </source>
</evidence>
<sequence length="100" mass="11393">VQCEVIDSLVNLYFHRPLQTEEGLVRACEGGLLSTEYVNLCMWLASRLKPLCDLEENITSTFEMSGMLKELQCPYQGLVSGIIQEGLQNKKDYLKLVCKY</sequence>
<dbReference type="GO" id="GO:0072669">
    <property type="term" value="C:tRNA-splicing ligase complex"/>
    <property type="evidence" value="ECO:0007669"/>
    <property type="project" value="TreeGrafter"/>
</dbReference>
<evidence type="ECO:0000313" key="2">
    <source>
        <dbReference type="Ensembl" id="ENSOKIP00005058109.1"/>
    </source>
</evidence>
<reference evidence="2" key="2">
    <citation type="submission" date="2025-09" db="UniProtKB">
        <authorList>
            <consortium name="Ensembl"/>
        </authorList>
    </citation>
    <scope>IDENTIFICATION</scope>
</reference>
<name>A0A8C7MJE6_ONCKI</name>
<dbReference type="AlphaFoldDB" id="A0A8C7MJE6"/>
<dbReference type="Pfam" id="PF10239">
    <property type="entry name" value="DUF2465"/>
    <property type="match status" value="1"/>
</dbReference>